<dbReference type="InterPro" id="IPR027417">
    <property type="entry name" value="P-loop_NTPase"/>
</dbReference>
<accession>A0ABS5JA20</accession>
<protein>
    <recommendedName>
        <fullName evidence="3">Trypsin-like peptidase domain-containing protein</fullName>
    </recommendedName>
</protein>
<reference evidence="1 2" key="1">
    <citation type="submission" date="2021-04" db="EMBL/GenBank/DDBJ databases">
        <title>Chitinophaga sp. nov., isolated from the rhizosphere soil.</title>
        <authorList>
            <person name="He S."/>
        </authorList>
    </citation>
    <scope>NUCLEOTIDE SEQUENCE [LARGE SCALE GENOMIC DNA]</scope>
    <source>
        <strain evidence="1 2">2R12</strain>
    </source>
</reference>
<evidence type="ECO:0000313" key="1">
    <source>
        <dbReference type="EMBL" id="MBS0032063.1"/>
    </source>
</evidence>
<organism evidence="1 2">
    <name type="scientific">Chitinophaga hostae</name>
    <dbReference type="NCBI Taxonomy" id="2831022"/>
    <lineage>
        <taxon>Bacteria</taxon>
        <taxon>Pseudomonadati</taxon>
        <taxon>Bacteroidota</taxon>
        <taxon>Chitinophagia</taxon>
        <taxon>Chitinophagales</taxon>
        <taxon>Chitinophagaceae</taxon>
        <taxon>Chitinophaga</taxon>
    </lineage>
</organism>
<proteinExistence type="predicted"/>
<gene>
    <name evidence="1" type="ORF">KE626_32320</name>
</gene>
<dbReference type="InterPro" id="IPR009003">
    <property type="entry name" value="Peptidase_S1_PA"/>
</dbReference>
<dbReference type="SUPFAM" id="SSF50494">
    <property type="entry name" value="Trypsin-like serine proteases"/>
    <property type="match status" value="1"/>
</dbReference>
<dbReference type="Proteomes" id="UP000676386">
    <property type="component" value="Unassembled WGS sequence"/>
</dbReference>
<name>A0ABS5JA20_9BACT</name>
<dbReference type="EMBL" id="JAGTXB010000028">
    <property type="protein sequence ID" value="MBS0032063.1"/>
    <property type="molecule type" value="Genomic_DNA"/>
</dbReference>
<comment type="caution">
    <text evidence="1">The sequence shown here is derived from an EMBL/GenBank/DDBJ whole genome shotgun (WGS) entry which is preliminary data.</text>
</comment>
<dbReference type="NCBIfam" id="NF041813">
    <property type="entry name" value="Avs2"/>
    <property type="match status" value="1"/>
</dbReference>
<dbReference type="Gene3D" id="3.40.50.300">
    <property type="entry name" value="P-loop containing nucleotide triphosphate hydrolases"/>
    <property type="match status" value="1"/>
</dbReference>
<dbReference type="RefSeq" id="WP_211977225.1">
    <property type="nucleotide sequence ID" value="NZ_JAGTXB010000028.1"/>
</dbReference>
<evidence type="ECO:0008006" key="3">
    <source>
        <dbReference type="Google" id="ProtNLM"/>
    </source>
</evidence>
<dbReference type="SUPFAM" id="SSF52540">
    <property type="entry name" value="P-loop containing nucleoside triphosphate hydrolases"/>
    <property type="match status" value="1"/>
</dbReference>
<sequence length="1584" mass="184895">MFASHPDVTTENDLLLSRFTIRLRDSETQETIGTGVLYKVGELKDKFYVLTAAHVLFGDGDTFRDPLETVCLDFYNVTTNSYSTIIHEIDPSLVGASADKDVAILLVEDDQVKNLINDIPSVICLSERRSVSSFIIKGFPAATRGQEIVTINPLWKQNMTGVPKFQLELKEDYDGWSIDGFSGSGAFLYSSHQLYLYGIFTRYREERKGRVIYCQYLEAFNELLQKSFLPTITFTYLGEHGLDRAFFERQVGTAISNLGPRFNEKLNFRLSMAWLFNDLARDGVFRRRFTHAIDRWLTDKNFNHNESENLHLEEIEAENGAIRVDLIPWLSKLNWMPDHPIEWQSAVDRVIALNEKIAEKRRVLFDLQYEERDQHSDEQKAHHNYRSPYEVEINRLWEIERNNDSLLSSLETIDISLSNHPYLLIKGDAGCGKSHLLGDIATERMRKDEPTVLLLGQLFKANLTVWQNILLQLGLSCSKDQFLQTLNSIGKQIGARTLILIDALNEGAGREVWPDEMSGFIKEVARYPFIGLCMTVRSTYFTLIVPENVKNDPLVTFKIHEGFKGNEYEALRLFCEYYELQQPNFPLLFPEFTSPLFLQLICEGVRNAQEKVFPQGFQGISKIFNYYLKAVSSKLIKKREEYELKPKIVNQAVEEVAKALMGENEVRELPLQEMVELFETKFPAHRYLLSDLIHENIFIQNIRSEPKSQQENEVILFSYERFGDFILAEELLKPFDNREKIMEVFQEDKPLGKLLEEGYWYNRGILEIMAILLPEKFKLEIFEVFRWAFIGKHTNLLGNIDEYINHFLLDSLKWRIPESIDDEKITDWINSEHFNLNDFSFYNVIVGLTTINNHPFNGDRFHRILMRDTMSERDGYLQNYLRYYADYADDGSAFPVKRLLDWAWMPGISQKVSSETARLTGQTLTWVLSSTNRKLRDQTTKAMVNLLEDQPSALIDILKVFKDIDDLYILERLYAIAYGCALRTSRAGSLLMIAQFTYDTIFKDGDPPVHILLRDYARNVVEYAIYTKLSIIGDIELIRPPYNTPTPENIPTLEELEEYDMDREAPDFNQRNGRLHNFIKFSIMDWDFGNKTVNSGLREFCPVSFRTEAGYKLFLRQLKKKQKDVLKIYEKFIGLEVEMDRRERQYSASYETESYKSIRTDVRKYLQDLLEDLKESFSPEQYNYFSRIIVPYLKNKQKGVDYPRDSFDKDPIKRWMVKRAYGLGYDVDLHGSYDYSVDNYNNRSGSKIERIGKKYQWIAFHEAMAMVADNYKILEDDNDKRKYVYYKGPWQRYLRDINPSYTTKNLEESEDQEAGQSHGAWWLDQSYHYWDGHDKVWLEITKDLPDARQIIQRIDNEGKEWIYLHTTITWEEPKPIGKDKYRISRKELWYLFQAYLVKKKDRTKIIAWMQEQDFKGRWMPESHSANLGLINRENYWAPAAAEHPQKWESLPDSKHRVMVATAEAVGELGGDKSGAHRRYGMPCQLFFEGMKLQYSSNDGDFTDSTGVLIAINTPEEGVLISKEHLQKFLDESDLDIVWAQLGEKQAIGKDDEVLKYNNYKTITGVYYLEAGEVKGGFRLSEDEI</sequence>
<evidence type="ECO:0000313" key="2">
    <source>
        <dbReference type="Proteomes" id="UP000676386"/>
    </source>
</evidence>
<keyword evidence="2" id="KW-1185">Reference proteome</keyword>